<feature type="compositionally biased region" description="Low complexity" evidence="1">
    <location>
        <begin position="49"/>
        <end position="60"/>
    </location>
</feature>
<feature type="chain" id="PRO_5021745311" description="PRC-barrel domain-containing protein" evidence="2">
    <location>
        <begin position="21"/>
        <end position="187"/>
    </location>
</feature>
<evidence type="ECO:0000256" key="2">
    <source>
        <dbReference type="SAM" id="SignalP"/>
    </source>
</evidence>
<reference evidence="4 5" key="1">
    <citation type="submission" date="2019-07" db="EMBL/GenBank/DDBJ databases">
        <title>Whole genome shotgun sequence of Microvirga aerophila NBRC 106136.</title>
        <authorList>
            <person name="Hosoyama A."/>
            <person name="Uohara A."/>
            <person name="Ohji S."/>
            <person name="Ichikawa N."/>
        </authorList>
    </citation>
    <scope>NUCLEOTIDE SEQUENCE [LARGE SCALE GENOMIC DNA]</scope>
    <source>
        <strain evidence="4 5">NBRC 106136</strain>
    </source>
</reference>
<evidence type="ECO:0000256" key="1">
    <source>
        <dbReference type="SAM" id="MobiDB-lite"/>
    </source>
</evidence>
<keyword evidence="2" id="KW-0732">Signal</keyword>
<proteinExistence type="predicted"/>
<feature type="signal peptide" evidence="2">
    <location>
        <begin position="1"/>
        <end position="20"/>
    </location>
</feature>
<dbReference type="InterPro" id="IPR027275">
    <property type="entry name" value="PRC-brl_dom"/>
</dbReference>
<evidence type="ECO:0000259" key="3">
    <source>
        <dbReference type="Pfam" id="PF05239"/>
    </source>
</evidence>
<gene>
    <name evidence="4" type="ORF">MAE02_25670</name>
</gene>
<evidence type="ECO:0000313" key="4">
    <source>
        <dbReference type="EMBL" id="GEO14871.1"/>
    </source>
</evidence>
<feature type="compositionally biased region" description="Polar residues" evidence="1">
    <location>
        <begin position="22"/>
        <end position="41"/>
    </location>
</feature>
<comment type="caution">
    <text evidence="4">The sequence shown here is derived from an EMBL/GenBank/DDBJ whole genome shotgun (WGS) entry which is preliminary data.</text>
</comment>
<dbReference type="RefSeq" id="WP_114187166.1">
    <property type="nucleotide sequence ID" value="NZ_QOIO01000029.1"/>
</dbReference>
<organism evidence="4 5">
    <name type="scientific">Microvirga aerophila</name>
    <dbReference type="NCBI Taxonomy" id="670291"/>
    <lineage>
        <taxon>Bacteria</taxon>
        <taxon>Pseudomonadati</taxon>
        <taxon>Pseudomonadota</taxon>
        <taxon>Alphaproteobacteria</taxon>
        <taxon>Hyphomicrobiales</taxon>
        <taxon>Methylobacteriaceae</taxon>
        <taxon>Microvirga</taxon>
    </lineage>
</organism>
<feature type="region of interest" description="Disordered" evidence="1">
    <location>
        <begin position="22"/>
        <end position="60"/>
    </location>
</feature>
<dbReference type="SUPFAM" id="SSF50346">
    <property type="entry name" value="PRC-barrel domain"/>
    <property type="match status" value="1"/>
</dbReference>
<dbReference type="EMBL" id="BJYU01000031">
    <property type="protein sequence ID" value="GEO14871.1"/>
    <property type="molecule type" value="Genomic_DNA"/>
</dbReference>
<name>A0A512BSE3_9HYPH</name>
<feature type="region of interest" description="Disordered" evidence="1">
    <location>
        <begin position="161"/>
        <end position="187"/>
    </location>
</feature>
<feature type="compositionally biased region" description="Polar residues" evidence="1">
    <location>
        <begin position="171"/>
        <end position="187"/>
    </location>
</feature>
<dbReference type="InterPro" id="IPR011033">
    <property type="entry name" value="PRC_barrel-like_sf"/>
</dbReference>
<evidence type="ECO:0000313" key="5">
    <source>
        <dbReference type="Proteomes" id="UP000321085"/>
    </source>
</evidence>
<dbReference type="Gene3D" id="2.30.30.240">
    <property type="entry name" value="PRC-barrel domain"/>
    <property type="match status" value="1"/>
</dbReference>
<accession>A0A512BSE3</accession>
<protein>
    <recommendedName>
        <fullName evidence="3">PRC-barrel domain-containing protein</fullName>
    </recommendedName>
</protein>
<sequence>MRYATGITFLAMAASAVAFAQGPTSQPGARPQLSETPSTQAPLIGGIPNANQTNSGSTNTSSVVTEQMEGELLSSDLIGRPLHDAAGTRVGTVRDILISRDHKMTALVADLDAASGANGRRVGIPVGAIEQKTVNRRDVHLLVKMDLSILKNAKGFEPLAREAGLDDNQDLTKGSGTATGGSVPQSR</sequence>
<dbReference type="AlphaFoldDB" id="A0A512BSE3"/>
<dbReference type="Pfam" id="PF05239">
    <property type="entry name" value="PRC"/>
    <property type="match status" value="1"/>
</dbReference>
<feature type="domain" description="PRC-barrel" evidence="3">
    <location>
        <begin position="70"/>
        <end position="134"/>
    </location>
</feature>
<dbReference type="OrthoDB" id="9788191at2"/>
<keyword evidence="5" id="KW-1185">Reference proteome</keyword>
<dbReference type="Proteomes" id="UP000321085">
    <property type="component" value="Unassembled WGS sequence"/>
</dbReference>